<comment type="caution">
    <text evidence="2">The sequence shown here is derived from an EMBL/GenBank/DDBJ whole genome shotgun (WGS) entry which is preliminary data.</text>
</comment>
<proteinExistence type="predicted"/>
<sequence length="45" mass="5299">MEDVSNFDEEFTSERAVLTPPKDRRALNSADQRLFRDFDYVAGWC</sequence>
<dbReference type="Proteomes" id="UP001497497">
    <property type="component" value="Unassembled WGS sequence"/>
</dbReference>
<dbReference type="EMBL" id="CAXITT010000718">
    <property type="protein sequence ID" value="CAL1545522.1"/>
    <property type="molecule type" value="Genomic_DNA"/>
</dbReference>
<dbReference type="Pfam" id="PF00433">
    <property type="entry name" value="Pkinase_C"/>
    <property type="match status" value="1"/>
</dbReference>
<evidence type="ECO:0000259" key="1">
    <source>
        <dbReference type="Pfam" id="PF00433"/>
    </source>
</evidence>
<dbReference type="InterPro" id="IPR017892">
    <property type="entry name" value="Pkinase_C"/>
</dbReference>
<dbReference type="GO" id="GO:0004674">
    <property type="term" value="F:protein serine/threonine kinase activity"/>
    <property type="evidence" value="ECO:0007669"/>
    <property type="project" value="InterPro"/>
</dbReference>
<reference evidence="2 3" key="1">
    <citation type="submission" date="2024-04" db="EMBL/GenBank/DDBJ databases">
        <authorList>
            <consortium name="Genoscope - CEA"/>
            <person name="William W."/>
        </authorList>
    </citation>
    <scope>NUCLEOTIDE SEQUENCE [LARGE SCALE GENOMIC DNA]</scope>
</reference>
<gene>
    <name evidence="2" type="ORF">GSLYS_00019005001</name>
</gene>
<organism evidence="2 3">
    <name type="scientific">Lymnaea stagnalis</name>
    <name type="common">Great pond snail</name>
    <name type="synonym">Helix stagnalis</name>
    <dbReference type="NCBI Taxonomy" id="6523"/>
    <lineage>
        <taxon>Eukaryota</taxon>
        <taxon>Metazoa</taxon>
        <taxon>Spiralia</taxon>
        <taxon>Lophotrochozoa</taxon>
        <taxon>Mollusca</taxon>
        <taxon>Gastropoda</taxon>
        <taxon>Heterobranchia</taxon>
        <taxon>Euthyneura</taxon>
        <taxon>Panpulmonata</taxon>
        <taxon>Hygrophila</taxon>
        <taxon>Lymnaeoidea</taxon>
        <taxon>Lymnaeidae</taxon>
        <taxon>Lymnaea</taxon>
    </lineage>
</organism>
<keyword evidence="3" id="KW-1185">Reference proteome</keyword>
<name>A0AAV2IG13_LYMST</name>
<evidence type="ECO:0000313" key="2">
    <source>
        <dbReference type="EMBL" id="CAL1545522.1"/>
    </source>
</evidence>
<dbReference type="Gene3D" id="3.30.200.20">
    <property type="entry name" value="Phosphorylase Kinase, domain 1"/>
    <property type="match status" value="1"/>
</dbReference>
<protein>
    <recommendedName>
        <fullName evidence="1">Protein kinase C-terminal domain-containing protein</fullName>
    </recommendedName>
</protein>
<dbReference type="AlphaFoldDB" id="A0AAV2IG13"/>
<evidence type="ECO:0000313" key="3">
    <source>
        <dbReference type="Proteomes" id="UP001497497"/>
    </source>
</evidence>
<feature type="domain" description="Protein kinase C-terminal" evidence="1">
    <location>
        <begin position="2"/>
        <end position="40"/>
    </location>
</feature>
<dbReference type="GO" id="GO:0005524">
    <property type="term" value="F:ATP binding"/>
    <property type="evidence" value="ECO:0007669"/>
    <property type="project" value="InterPro"/>
</dbReference>
<accession>A0AAV2IG13</accession>